<evidence type="ECO:0000313" key="2">
    <source>
        <dbReference type="EMBL" id="TNN53142.1"/>
    </source>
</evidence>
<dbReference type="Proteomes" id="UP000314294">
    <property type="component" value="Unassembled WGS sequence"/>
</dbReference>
<evidence type="ECO:0000256" key="1">
    <source>
        <dbReference type="SAM" id="SignalP"/>
    </source>
</evidence>
<dbReference type="EMBL" id="SRLO01000525">
    <property type="protein sequence ID" value="TNN53142.1"/>
    <property type="molecule type" value="Genomic_DNA"/>
</dbReference>
<dbReference type="AlphaFoldDB" id="A0A4Z2GK86"/>
<sequence>MELSFRLSSLFRASSISWAFLLFSSCSLCFRTPAAEASDVKLNRFPVTVTSYSEQHDAVMKPLDANISEGIQ</sequence>
<gene>
    <name evidence="2" type="ORF">EYF80_036661</name>
</gene>
<comment type="caution">
    <text evidence="2">The sequence shown here is derived from an EMBL/GenBank/DDBJ whole genome shotgun (WGS) entry which is preliminary data.</text>
</comment>
<keyword evidence="1" id="KW-0732">Signal</keyword>
<accession>A0A4Z2GK86</accession>
<feature type="signal peptide" evidence="1">
    <location>
        <begin position="1"/>
        <end position="37"/>
    </location>
</feature>
<reference evidence="2 3" key="1">
    <citation type="submission" date="2019-03" db="EMBL/GenBank/DDBJ databases">
        <title>First draft genome of Liparis tanakae, snailfish: a comprehensive survey of snailfish specific genes.</title>
        <authorList>
            <person name="Kim W."/>
            <person name="Song I."/>
            <person name="Jeong J.-H."/>
            <person name="Kim D."/>
            <person name="Kim S."/>
            <person name="Ryu S."/>
            <person name="Song J.Y."/>
            <person name="Lee S.K."/>
        </authorList>
    </citation>
    <scope>NUCLEOTIDE SEQUENCE [LARGE SCALE GENOMIC DNA]</scope>
    <source>
        <tissue evidence="2">Muscle</tissue>
    </source>
</reference>
<keyword evidence="3" id="KW-1185">Reference proteome</keyword>
<dbReference type="PROSITE" id="PS51257">
    <property type="entry name" value="PROKAR_LIPOPROTEIN"/>
    <property type="match status" value="1"/>
</dbReference>
<feature type="chain" id="PRO_5021469557" evidence="1">
    <location>
        <begin position="38"/>
        <end position="72"/>
    </location>
</feature>
<name>A0A4Z2GK86_9TELE</name>
<proteinExistence type="predicted"/>
<organism evidence="2 3">
    <name type="scientific">Liparis tanakae</name>
    <name type="common">Tanaka's snailfish</name>
    <dbReference type="NCBI Taxonomy" id="230148"/>
    <lineage>
        <taxon>Eukaryota</taxon>
        <taxon>Metazoa</taxon>
        <taxon>Chordata</taxon>
        <taxon>Craniata</taxon>
        <taxon>Vertebrata</taxon>
        <taxon>Euteleostomi</taxon>
        <taxon>Actinopterygii</taxon>
        <taxon>Neopterygii</taxon>
        <taxon>Teleostei</taxon>
        <taxon>Neoteleostei</taxon>
        <taxon>Acanthomorphata</taxon>
        <taxon>Eupercaria</taxon>
        <taxon>Perciformes</taxon>
        <taxon>Cottioidei</taxon>
        <taxon>Cottales</taxon>
        <taxon>Liparidae</taxon>
        <taxon>Liparis</taxon>
    </lineage>
</organism>
<protein>
    <submittedName>
        <fullName evidence="2">Uncharacterized protein</fullName>
    </submittedName>
</protein>
<evidence type="ECO:0000313" key="3">
    <source>
        <dbReference type="Proteomes" id="UP000314294"/>
    </source>
</evidence>